<gene>
    <name evidence="17" type="ORF">GWO12_05010</name>
</gene>
<dbReference type="FunFam" id="3.30.420.10:FF:000045">
    <property type="entry name" value="3'-5' exonuclease DinG"/>
    <property type="match status" value="1"/>
</dbReference>
<evidence type="ECO:0000256" key="13">
    <source>
        <dbReference type="ARBA" id="ARBA00048988"/>
    </source>
</evidence>
<dbReference type="InterPro" id="IPR012337">
    <property type="entry name" value="RNaseH-like_sf"/>
</dbReference>
<evidence type="ECO:0000256" key="2">
    <source>
        <dbReference type="ARBA" id="ARBA00022741"/>
    </source>
</evidence>
<dbReference type="Pfam" id="PF00580">
    <property type="entry name" value="UvrD-helicase"/>
    <property type="match status" value="1"/>
</dbReference>
<dbReference type="GO" id="GO:0003677">
    <property type="term" value="F:DNA binding"/>
    <property type="evidence" value="ECO:0007669"/>
    <property type="project" value="UniProtKB-KW"/>
</dbReference>
<evidence type="ECO:0000256" key="10">
    <source>
        <dbReference type="ARBA" id="ARBA00034617"/>
    </source>
</evidence>
<dbReference type="GO" id="GO:0005524">
    <property type="term" value="F:ATP binding"/>
    <property type="evidence" value="ECO:0007669"/>
    <property type="project" value="UniProtKB-UniRule"/>
</dbReference>
<organism evidence="17 18">
    <name type="scientific">Candidatus Kutchimonas denitrificans</name>
    <dbReference type="NCBI Taxonomy" id="3056748"/>
    <lineage>
        <taxon>Bacteria</taxon>
        <taxon>Pseudomonadati</taxon>
        <taxon>Gemmatimonadota</taxon>
        <taxon>Gemmatimonadia</taxon>
        <taxon>Candidatus Palauibacterales</taxon>
        <taxon>Candidatus Palauibacteraceae</taxon>
        <taxon>Candidatus Kutchimonas</taxon>
    </lineage>
</organism>
<comment type="subunit">
    <text evidence="9">DNA polymerase III contains a core (composed of alpha, epsilon and theta chains) that associates with a tau subunit. This core dimerizes to form the POLIII' complex. PolIII' associates with the gamma complex (composed of gamma, delta, delta', psi and chi chains) and with the beta chain to form the complete DNA polymerase III complex.</text>
</comment>
<feature type="binding site" evidence="14">
    <location>
        <begin position="29"/>
        <end position="36"/>
    </location>
    <ligand>
        <name>ATP</name>
        <dbReference type="ChEBI" id="CHEBI:30616"/>
    </ligand>
</feature>
<evidence type="ECO:0000256" key="8">
    <source>
        <dbReference type="ARBA" id="ARBA00025483"/>
    </source>
</evidence>
<dbReference type="GO" id="GO:0003887">
    <property type="term" value="F:DNA-directed DNA polymerase activity"/>
    <property type="evidence" value="ECO:0007669"/>
    <property type="project" value="InterPro"/>
</dbReference>
<dbReference type="InterPro" id="IPR013986">
    <property type="entry name" value="DExx_box_DNA_helicase_dom_sf"/>
</dbReference>
<evidence type="ECO:0000256" key="5">
    <source>
        <dbReference type="ARBA" id="ARBA00022840"/>
    </source>
</evidence>
<accession>A0AAE4ZAB6</accession>
<keyword evidence="4 14" id="KW-0347">Helicase</keyword>
<comment type="caution">
    <text evidence="17">The sequence shown here is derived from an EMBL/GenBank/DDBJ whole genome shotgun (WGS) entry which is preliminary data.</text>
</comment>
<dbReference type="InterPro" id="IPR014016">
    <property type="entry name" value="UvrD-like_ATP-bd"/>
</dbReference>
<dbReference type="GO" id="GO:0006260">
    <property type="term" value="P:DNA replication"/>
    <property type="evidence" value="ECO:0007669"/>
    <property type="project" value="InterPro"/>
</dbReference>
<evidence type="ECO:0000256" key="3">
    <source>
        <dbReference type="ARBA" id="ARBA00022801"/>
    </source>
</evidence>
<reference evidence="17 18" key="1">
    <citation type="submission" date="2020-01" db="EMBL/GenBank/DDBJ databases">
        <title>Genomes assembled from Gulf of Kutch pelagic sediment metagenomes.</title>
        <authorList>
            <person name="Chandrashekar M."/>
            <person name="Mahajan M.S."/>
            <person name="Dave K.J."/>
            <person name="Vatsa P."/>
            <person name="Nathani N.M."/>
        </authorList>
    </citation>
    <scope>NUCLEOTIDE SEQUENCE [LARGE SCALE GENOMIC DNA]</scope>
    <source>
        <strain evidence="17">KS3-K002</strain>
    </source>
</reference>
<dbReference type="InterPro" id="IPR027417">
    <property type="entry name" value="P-loop_NTPase"/>
</dbReference>
<keyword evidence="2 14" id="KW-0547">Nucleotide-binding</keyword>
<dbReference type="CDD" id="cd17932">
    <property type="entry name" value="DEXQc_UvrD"/>
    <property type="match status" value="1"/>
</dbReference>
<evidence type="ECO:0000313" key="17">
    <source>
        <dbReference type="EMBL" id="NIR74456.1"/>
    </source>
</evidence>
<evidence type="ECO:0000256" key="14">
    <source>
        <dbReference type="PROSITE-ProRule" id="PRU00560"/>
    </source>
</evidence>
<comment type="catalytic activity">
    <reaction evidence="13">
        <text>ATP + H2O = ADP + phosphate + H(+)</text>
        <dbReference type="Rhea" id="RHEA:13065"/>
        <dbReference type="ChEBI" id="CHEBI:15377"/>
        <dbReference type="ChEBI" id="CHEBI:15378"/>
        <dbReference type="ChEBI" id="CHEBI:30616"/>
        <dbReference type="ChEBI" id="CHEBI:43474"/>
        <dbReference type="ChEBI" id="CHEBI:456216"/>
        <dbReference type="EC" id="5.6.2.4"/>
    </reaction>
</comment>
<dbReference type="Gene3D" id="3.30.420.10">
    <property type="entry name" value="Ribonuclease H-like superfamily/Ribonuclease H"/>
    <property type="match status" value="1"/>
</dbReference>
<protein>
    <recommendedName>
        <fullName evidence="11">DNA 3'-5' helicase</fullName>
        <ecNumber evidence="11">5.6.2.4</ecNumber>
    </recommendedName>
    <alternativeName>
        <fullName evidence="12">DNA 3'-5' helicase II</fullName>
    </alternativeName>
</protein>
<dbReference type="PROSITE" id="PS51217">
    <property type="entry name" value="UVRD_HELICASE_CTER"/>
    <property type="match status" value="1"/>
</dbReference>
<name>A0AAE4ZAB6_9BACT</name>
<evidence type="ECO:0000313" key="18">
    <source>
        <dbReference type="Proteomes" id="UP000702544"/>
    </source>
</evidence>
<dbReference type="Proteomes" id="UP000702544">
    <property type="component" value="Unassembled WGS sequence"/>
</dbReference>
<keyword evidence="5 14" id="KW-0067">ATP-binding</keyword>
<dbReference type="InterPro" id="IPR014017">
    <property type="entry name" value="DNA_helicase_UvrD-like_C"/>
</dbReference>
<comment type="similarity">
    <text evidence="1">Belongs to the helicase family. UvrD subfamily.</text>
</comment>
<dbReference type="InterPro" id="IPR013520">
    <property type="entry name" value="Ribonucl_H"/>
</dbReference>
<keyword evidence="7" id="KW-0413">Isomerase</keyword>
<dbReference type="PANTHER" id="PTHR11070">
    <property type="entry name" value="UVRD / RECB / PCRA DNA HELICASE FAMILY MEMBER"/>
    <property type="match status" value="1"/>
</dbReference>
<comment type="catalytic activity">
    <reaction evidence="10">
        <text>Couples ATP hydrolysis with the unwinding of duplex DNA by translocating in the 3'-5' direction.</text>
        <dbReference type="EC" id="5.6.2.4"/>
    </reaction>
</comment>
<dbReference type="GO" id="GO:0000725">
    <property type="term" value="P:recombinational repair"/>
    <property type="evidence" value="ECO:0007669"/>
    <property type="project" value="TreeGrafter"/>
</dbReference>
<dbReference type="Pfam" id="PF13361">
    <property type="entry name" value="UvrD_C"/>
    <property type="match status" value="2"/>
</dbReference>
<evidence type="ECO:0000256" key="12">
    <source>
        <dbReference type="ARBA" id="ARBA00034923"/>
    </source>
</evidence>
<dbReference type="NCBIfam" id="TIGR00573">
    <property type="entry name" value="dnaq"/>
    <property type="match status" value="1"/>
</dbReference>
<evidence type="ECO:0000256" key="1">
    <source>
        <dbReference type="ARBA" id="ARBA00009922"/>
    </source>
</evidence>
<comment type="function">
    <text evidence="8">DNA polymerase III is a complex, multichain enzyme responsible for most of the replicative synthesis in bacteria. The epsilon subunit contain the editing function and is a proofreading 3'-5' exonuclease.</text>
</comment>
<evidence type="ECO:0000256" key="4">
    <source>
        <dbReference type="ARBA" id="ARBA00022806"/>
    </source>
</evidence>
<keyword evidence="6" id="KW-0238">DNA-binding</keyword>
<proteinExistence type="inferred from homology"/>
<evidence type="ECO:0000256" key="9">
    <source>
        <dbReference type="ARBA" id="ARBA00026073"/>
    </source>
</evidence>
<dbReference type="CDD" id="cd06127">
    <property type="entry name" value="DEDDh"/>
    <property type="match status" value="1"/>
</dbReference>
<sequence length="973" mass="109844">MTVHSTDLVPFPAQLEAIEAPSGPTLVLAGPGAGKTFCLIRRVAYLIEKLDVAPQRICTVTFTNKAAEEVTTRLHGRLGSLADRISRGTLHALCLGLLREHPEELGLRRGFGVADDEYQKLLLRRLNVWPEKRRGHLLNLFGRHRLEGYELTEGDEALFESYLSLLREKNLVDFDDIITLTERLLREHPAIADEMASRWDHLLIDEFQDLDATQYAIIKRLAEEHRNIFAVGDDEQSIFSWRGSDPRILWRFATEFEAREIILDKNCRCSRQIFEVARRLMRENPELFRKEITAERDAPYEVAAYGFEDEAAETAWIIEDILNDRTRSSLSWGDYAVLYRQHFVGRYLESRLVAAGLPCRLARGRSLLDDPVVAYVVASLRLVTAPDDPINVEAFAERMLPHALMAEVRTLAGREGVDLLAALRSYARNHPRMHPDTKKAWRFIYHVENLRALYESHDTLAGLVDELLSQRVKPYENRLEEHYEELEDPLSFPGAAELADALRATVNRGGRVWIRPRGGVEIALRGMLMSVGIPVAIDYLLDEDDANPADLVLDSEDERPRPLTTTAFKALQLIHSRDFAEVLTDFVAFDLETTDLDPMTCEIVEIGAARVRDGRVVDTFHSLVRPDRPVTASAAEVHGYTEAELADAPPLAQVWPRLAEFVGDDVLVAHNGLGFDVPVLRRQLDRFTDSSNLVFFDTLPLARSLFRESARLGDLAERFAVGLERAHHALDDAVALAEVYRELGARKRERARKAALVNLLDFVGLGLALEPWPGQTDEDRLLRNLAVPFALGRYSDCLDYYEGELEQTAPGAPEMEEVIARLGGRKVMERIRAERRPAERYPAAVARLRALIEVSGAETLEESAARFLERVALSTSEGVEADPHRVNLLTLHSTKGLEFSRVYVVGVEDYQMPGYYAALESRTDETNEARRLLYVGMTRARDRLVLTRTDRRRGKDSGGALFLDELALSPTRP</sequence>
<dbReference type="Gene3D" id="1.10.10.160">
    <property type="match status" value="1"/>
</dbReference>
<dbReference type="Gene3D" id="1.10.486.10">
    <property type="entry name" value="PCRA, domain 4"/>
    <property type="match status" value="2"/>
</dbReference>
<evidence type="ECO:0000259" key="16">
    <source>
        <dbReference type="PROSITE" id="PS51217"/>
    </source>
</evidence>
<dbReference type="EC" id="5.6.2.4" evidence="11"/>
<dbReference type="PANTHER" id="PTHR11070:SF2">
    <property type="entry name" value="ATP-DEPENDENT DNA HELICASE SRS2"/>
    <property type="match status" value="1"/>
</dbReference>
<dbReference type="PROSITE" id="PS51198">
    <property type="entry name" value="UVRD_HELICASE_ATP_BIND"/>
    <property type="match status" value="1"/>
</dbReference>
<evidence type="ECO:0000259" key="15">
    <source>
        <dbReference type="PROSITE" id="PS51198"/>
    </source>
</evidence>
<dbReference type="EMBL" id="JAACAK010000041">
    <property type="protein sequence ID" value="NIR74456.1"/>
    <property type="molecule type" value="Genomic_DNA"/>
</dbReference>
<evidence type="ECO:0000256" key="11">
    <source>
        <dbReference type="ARBA" id="ARBA00034808"/>
    </source>
</evidence>
<dbReference type="SMART" id="SM00479">
    <property type="entry name" value="EXOIII"/>
    <property type="match status" value="1"/>
</dbReference>
<dbReference type="InterPro" id="IPR036397">
    <property type="entry name" value="RNaseH_sf"/>
</dbReference>
<evidence type="ECO:0000256" key="7">
    <source>
        <dbReference type="ARBA" id="ARBA00023235"/>
    </source>
</evidence>
<feature type="domain" description="UvrD-like helicase C-terminal" evidence="16">
    <location>
        <begin position="271"/>
        <end position="570"/>
    </location>
</feature>
<evidence type="ECO:0000256" key="6">
    <source>
        <dbReference type="ARBA" id="ARBA00023125"/>
    </source>
</evidence>
<keyword evidence="3 14" id="KW-0378">Hydrolase</keyword>
<dbReference type="AlphaFoldDB" id="A0AAE4ZAB6"/>
<dbReference type="Pfam" id="PF00929">
    <property type="entry name" value="RNase_T"/>
    <property type="match status" value="1"/>
</dbReference>
<dbReference type="GO" id="GO:0043138">
    <property type="term" value="F:3'-5' DNA helicase activity"/>
    <property type="evidence" value="ECO:0007669"/>
    <property type="project" value="UniProtKB-EC"/>
</dbReference>
<dbReference type="Gene3D" id="3.40.50.300">
    <property type="entry name" value="P-loop containing nucleotide triphosphate hydrolases"/>
    <property type="match status" value="3"/>
</dbReference>
<dbReference type="GO" id="GO:0004527">
    <property type="term" value="F:exonuclease activity"/>
    <property type="evidence" value="ECO:0007669"/>
    <property type="project" value="UniProtKB-ARBA"/>
</dbReference>
<feature type="domain" description="UvrD-like helicase ATP-binding" evidence="15">
    <location>
        <begin position="8"/>
        <end position="270"/>
    </location>
</feature>
<dbReference type="SUPFAM" id="SSF53098">
    <property type="entry name" value="Ribonuclease H-like"/>
    <property type="match status" value="1"/>
</dbReference>
<dbReference type="SUPFAM" id="SSF52540">
    <property type="entry name" value="P-loop containing nucleoside triphosphate hydrolases"/>
    <property type="match status" value="2"/>
</dbReference>
<dbReference type="InterPro" id="IPR006054">
    <property type="entry name" value="DnaQ"/>
</dbReference>
<dbReference type="InterPro" id="IPR000212">
    <property type="entry name" value="DNA_helicase_UvrD/REP"/>
</dbReference>